<evidence type="ECO:0000256" key="10">
    <source>
        <dbReference type="ARBA" id="ARBA00029409"/>
    </source>
</evidence>
<evidence type="ECO:0000256" key="8">
    <source>
        <dbReference type="ARBA" id="ARBA00022840"/>
    </source>
</evidence>
<dbReference type="Gene3D" id="3.30.70.560">
    <property type="entry name" value="7,8-Dihydro-6-hydroxymethylpterin-pyrophosphokinase HPPK"/>
    <property type="match status" value="1"/>
</dbReference>
<evidence type="ECO:0000256" key="12">
    <source>
        <dbReference type="ARBA" id="ARBA00033413"/>
    </source>
</evidence>
<keyword evidence="8" id="KW-0067">ATP-binding</keyword>
<reference evidence="14 15" key="1">
    <citation type="submission" date="2023-11" db="EMBL/GenBank/DDBJ databases">
        <title>MicrobeMod: A computational toolkit for identifying prokaryotic methylation and restriction-modification with nanopore sequencing.</title>
        <authorList>
            <person name="Crits-Christoph A."/>
            <person name="Kang S.C."/>
            <person name="Lee H."/>
            <person name="Ostrov N."/>
        </authorList>
    </citation>
    <scope>NUCLEOTIDE SEQUENCE [LARGE SCALE GENOMIC DNA]</scope>
    <source>
        <strain evidence="14 15">DSMZ 700</strain>
    </source>
</reference>
<dbReference type="Pfam" id="PF01288">
    <property type="entry name" value="HPPK"/>
    <property type="match status" value="1"/>
</dbReference>
<evidence type="ECO:0000256" key="9">
    <source>
        <dbReference type="ARBA" id="ARBA00022909"/>
    </source>
</evidence>
<dbReference type="InterPro" id="IPR035907">
    <property type="entry name" value="Hppk_sf"/>
</dbReference>
<evidence type="ECO:0000256" key="7">
    <source>
        <dbReference type="ARBA" id="ARBA00022777"/>
    </source>
</evidence>
<dbReference type="GO" id="GO:0046656">
    <property type="term" value="P:folic acid biosynthetic process"/>
    <property type="evidence" value="ECO:0007669"/>
    <property type="project" value="UniProtKB-KW"/>
</dbReference>
<dbReference type="GO" id="GO:0003848">
    <property type="term" value="F:2-amino-4-hydroxy-6-hydroxymethyldihydropteridine diphosphokinase activity"/>
    <property type="evidence" value="ECO:0007669"/>
    <property type="project" value="UniProtKB-EC"/>
</dbReference>
<dbReference type="RefSeq" id="WP_319613509.1">
    <property type="nucleotide sequence ID" value="NZ_JAWXYB010000018.1"/>
</dbReference>
<dbReference type="EC" id="2.7.6.3" evidence="3"/>
<dbReference type="GO" id="GO:0005524">
    <property type="term" value="F:ATP binding"/>
    <property type="evidence" value="ECO:0007669"/>
    <property type="project" value="UniProtKB-KW"/>
</dbReference>
<evidence type="ECO:0000256" key="2">
    <source>
        <dbReference type="ARBA" id="ARBA00005810"/>
    </source>
</evidence>
<proteinExistence type="inferred from homology"/>
<evidence type="ECO:0000313" key="14">
    <source>
        <dbReference type="EMBL" id="MDX5930568.1"/>
    </source>
</evidence>
<keyword evidence="5 14" id="KW-0808">Transferase</keyword>
<dbReference type="SUPFAM" id="SSF55083">
    <property type="entry name" value="6-hydroxymethyl-7,8-dihydropterin pyrophosphokinase, HPPK"/>
    <property type="match status" value="1"/>
</dbReference>
<gene>
    <name evidence="14" type="primary">folK</name>
    <name evidence="14" type="ORF">SIL87_07310</name>
</gene>
<evidence type="ECO:0000256" key="3">
    <source>
        <dbReference type="ARBA" id="ARBA00013253"/>
    </source>
</evidence>
<dbReference type="CDD" id="cd00483">
    <property type="entry name" value="HPPK"/>
    <property type="match status" value="1"/>
</dbReference>
<organism evidence="14 15">
    <name type="scientific">Acidiphilium acidophilum</name>
    <name type="common">Thiobacillus acidophilus</name>
    <dbReference type="NCBI Taxonomy" id="76588"/>
    <lineage>
        <taxon>Bacteria</taxon>
        <taxon>Pseudomonadati</taxon>
        <taxon>Pseudomonadota</taxon>
        <taxon>Alphaproteobacteria</taxon>
        <taxon>Acetobacterales</taxon>
        <taxon>Acidocellaceae</taxon>
        <taxon>Acidiphilium</taxon>
    </lineage>
</organism>
<keyword evidence="7" id="KW-0418">Kinase</keyword>
<protein>
    <recommendedName>
        <fullName evidence="4">2-amino-4-hydroxy-6-hydroxymethyldihydropteridine pyrophosphokinase</fullName>
        <ecNumber evidence="3">2.7.6.3</ecNumber>
    </recommendedName>
    <alternativeName>
        <fullName evidence="11">6-hydroxymethyl-7,8-dihydropterin pyrophosphokinase</fullName>
    </alternativeName>
    <alternativeName>
        <fullName evidence="12">7,8-dihydro-6-hydroxymethylpterin-pyrophosphokinase</fullName>
    </alternativeName>
</protein>
<dbReference type="Proteomes" id="UP001279553">
    <property type="component" value="Unassembled WGS sequence"/>
</dbReference>
<dbReference type="GO" id="GO:0016301">
    <property type="term" value="F:kinase activity"/>
    <property type="evidence" value="ECO:0007669"/>
    <property type="project" value="UniProtKB-KW"/>
</dbReference>
<dbReference type="InterPro" id="IPR000550">
    <property type="entry name" value="Hppk"/>
</dbReference>
<evidence type="ECO:0000256" key="6">
    <source>
        <dbReference type="ARBA" id="ARBA00022741"/>
    </source>
</evidence>
<evidence type="ECO:0000256" key="1">
    <source>
        <dbReference type="ARBA" id="ARBA00005051"/>
    </source>
</evidence>
<evidence type="ECO:0000256" key="4">
    <source>
        <dbReference type="ARBA" id="ARBA00016218"/>
    </source>
</evidence>
<comment type="similarity">
    <text evidence="2">Belongs to the HPPK family.</text>
</comment>
<dbReference type="PANTHER" id="PTHR43071">
    <property type="entry name" value="2-AMINO-4-HYDROXY-6-HYDROXYMETHYLDIHYDROPTERIDINE PYROPHOSPHOKINASE"/>
    <property type="match status" value="1"/>
</dbReference>
<name>A0AAW9DNE7_ACIAO</name>
<sequence length="166" mass="18397">MIYIALGANLAGTKGETPPETCETALVELRELQFMKFVAVSRWYRSRPFPRDDRQPDYCNGVAAFEGSPDPVALMAALHRIEDKLGRTRSVPNAARTLDLDIIDLNGMVRDEGSPVLPHPRAHLREFVLRPLLDIAPDWRDPATGTRGTTLLAALPLYPAGPIVVW</sequence>
<dbReference type="AlphaFoldDB" id="A0AAW9DNE7"/>
<evidence type="ECO:0000256" key="5">
    <source>
        <dbReference type="ARBA" id="ARBA00022679"/>
    </source>
</evidence>
<keyword evidence="6" id="KW-0547">Nucleotide-binding</keyword>
<dbReference type="NCBIfam" id="TIGR01498">
    <property type="entry name" value="folK"/>
    <property type="match status" value="1"/>
</dbReference>
<comment type="caution">
    <text evidence="14">The sequence shown here is derived from an EMBL/GenBank/DDBJ whole genome shotgun (WGS) entry which is preliminary data.</text>
</comment>
<accession>A0AAW9DNE7</accession>
<dbReference type="PANTHER" id="PTHR43071:SF1">
    <property type="entry name" value="2-AMINO-4-HYDROXY-6-HYDROXYMETHYLDIHYDROPTERIDINE PYROPHOSPHOKINASE"/>
    <property type="match status" value="1"/>
</dbReference>
<dbReference type="EMBL" id="JAWXYB010000018">
    <property type="protein sequence ID" value="MDX5930568.1"/>
    <property type="molecule type" value="Genomic_DNA"/>
</dbReference>
<comment type="pathway">
    <text evidence="1">Cofactor biosynthesis; tetrahydrofolate biosynthesis; 2-amino-4-hydroxy-6-hydroxymethyl-7,8-dihydropteridine diphosphate from 7,8-dihydroneopterin triphosphate: step 4/4.</text>
</comment>
<evidence type="ECO:0000256" key="11">
    <source>
        <dbReference type="ARBA" id="ARBA00029766"/>
    </source>
</evidence>
<comment type="function">
    <text evidence="10">Catalyzes the transfer of pyrophosphate from adenosine triphosphate (ATP) to 6-hydroxymethyl-7,8-dihydropterin, an enzymatic step in folate biosynthesis pathway.</text>
</comment>
<evidence type="ECO:0000259" key="13">
    <source>
        <dbReference type="Pfam" id="PF01288"/>
    </source>
</evidence>
<feature type="domain" description="7,8-dihydro-6-hydroxymethylpterin-pyrophosphokinase" evidence="13">
    <location>
        <begin position="3"/>
        <end position="137"/>
    </location>
</feature>
<keyword evidence="9" id="KW-0289">Folate biosynthesis</keyword>
<evidence type="ECO:0000313" key="15">
    <source>
        <dbReference type="Proteomes" id="UP001279553"/>
    </source>
</evidence>
<keyword evidence="15" id="KW-1185">Reference proteome</keyword>